<dbReference type="GO" id="GO:0005737">
    <property type="term" value="C:cytoplasm"/>
    <property type="evidence" value="ECO:0007669"/>
    <property type="project" value="TreeGrafter"/>
</dbReference>
<protein>
    <recommendedName>
        <fullName evidence="3">exo-alpha-sialidase</fullName>
        <ecNumber evidence="3">3.2.1.18</ecNumber>
    </recommendedName>
</protein>
<dbReference type="EMBL" id="CP036434">
    <property type="protein sequence ID" value="QDV06980.1"/>
    <property type="molecule type" value="Genomic_DNA"/>
</dbReference>
<evidence type="ECO:0000256" key="4">
    <source>
        <dbReference type="SAM" id="SignalP"/>
    </source>
</evidence>
<feature type="signal peptide" evidence="4">
    <location>
        <begin position="1"/>
        <end position="17"/>
    </location>
</feature>
<dbReference type="CDD" id="cd15482">
    <property type="entry name" value="Sialidase_non-viral"/>
    <property type="match status" value="1"/>
</dbReference>
<dbReference type="Proteomes" id="UP000320390">
    <property type="component" value="Chromosome"/>
</dbReference>
<dbReference type="GO" id="GO:0006689">
    <property type="term" value="P:ganglioside catabolic process"/>
    <property type="evidence" value="ECO:0007669"/>
    <property type="project" value="TreeGrafter"/>
</dbReference>
<dbReference type="OrthoDB" id="7294637at2"/>
<comment type="catalytic activity">
    <reaction evidence="1">
        <text>Hydrolysis of alpha-(2-&gt;3)-, alpha-(2-&gt;6)-, alpha-(2-&gt;8)- glycosidic linkages of terminal sialic acid residues in oligosaccharides, glycoproteins, glycolipids, colominic acid and synthetic substrates.</text>
        <dbReference type="EC" id="3.2.1.18"/>
    </reaction>
</comment>
<comment type="similarity">
    <text evidence="2">Belongs to the glycosyl hydrolase 33 family.</text>
</comment>
<dbReference type="GO" id="GO:0004308">
    <property type="term" value="F:exo-alpha-sialidase activity"/>
    <property type="evidence" value="ECO:0007669"/>
    <property type="project" value="UniProtKB-EC"/>
</dbReference>
<organism evidence="5 6">
    <name type="scientific">Saltatorellus ferox</name>
    <dbReference type="NCBI Taxonomy" id="2528018"/>
    <lineage>
        <taxon>Bacteria</taxon>
        <taxon>Pseudomonadati</taxon>
        <taxon>Planctomycetota</taxon>
        <taxon>Planctomycetia</taxon>
        <taxon>Planctomycetia incertae sedis</taxon>
        <taxon>Saltatorellus</taxon>
    </lineage>
</organism>
<dbReference type="Gene3D" id="2.120.10.10">
    <property type="match status" value="1"/>
</dbReference>
<gene>
    <name evidence="5" type="ORF">Poly30_24990</name>
</gene>
<evidence type="ECO:0000313" key="6">
    <source>
        <dbReference type="Proteomes" id="UP000320390"/>
    </source>
</evidence>
<evidence type="ECO:0000256" key="2">
    <source>
        <dbReference type="ARBA" id="ARBA00009348"/>
    </source>
</evidence>
<dbReference type="PANTHER" id="PTHR10628:SF30">
    <property type="entry name" value="EXO-ALPHA-SIALIDASE"/>
    <property type="match status" value="1"/>
</dbReference>
<dbReference type="InterPro" id="IPR036278">
    <property type="entry name" value="Sialidase_sf"/>
</dbReference>
<dbReference type="PANTHER" id="PTHR10628">
    <property type="entry name" value="SIALIDASE"/>
    <property type="match status" value="1"/>
</dbReference>
<evidence type="ECO:0000256" key="3">
    <source>
        <dbReference type="ARBA" id="ARBA00012733"/>
    </source>
</evidence>
<dbReference type="EC" id="3.2.1.18" evidence="3"/>
<accession>A0A518ESA8</accession>
<keyword evidence="5" id="KW-0378">Hydrolase</keyword>
<dbReference type="SUPFAM" id="SSF50939">
    <property type="entry name" value="Sialidases"/>
    <property type="match status" value="1"/>
</dbReference>
<keyword evidence="5" id="KW-0326">Glycosidase</keyword>
<name>A0A518ESA8_9BACT</name>
<feature type="chain" id="PRO_5021995043" description="exo-alpha-sialidase" evidence="4">
    <location>
        <begin position="18"/>
        <end position="647"/>
    </location>
</feature>
<keyword evidence="6" id="KW-1185">Reference proteome</keyword>
<dbReference type="RefSeq" id="WP_145197645.1">
    <property type="nucleotide sequence ID" value="NZ_CP036434.1"/>
</dbReference>
<proteinExistence type="inferred from homology"/>
<dbReference type="GO" id="GO:0009313">
    <property type="term" value="P:oligosaccharide catabolic process"/>
    <property type="evidence" value="ECO:0007669"/>
    <property type="project" value="TreeGrafter"/>
</dbReference>
<dbReference type="GO" id="GO:0016020">
    <property type="term" value="C:membrane"/>
    <property type="evidence" value="ECO:0007669"/>
    <property type="project" value="TreeGrafter"/>
</dbReference>
<sequence precursor="true">MLFALLVLIAVAPVASALNQDAGPASSETFQSVEVAEDGALLSPIGRFVVEGEGALEIVHPPRWAEAELALRLPGGERNPTVLEVAPGLAAGGTLEFACQRDGRKQPFEFTVTLLDRAGTAEIHELTGRVNGKDVSSISLPLGSVPVQVRFEVTAPLERGVWIDDLRFVRPTPMIVESVTLIPSTRPLVVGETVEVGVLEVVTSGSLDPLVVEEARVIETSTARGASNPEEGAGSASAIMTSAAIGSLDRKVETVELSTGLNRLPVTVRVRADIDLDGDAYWHTSARHGVEFEIRGETYRPRSDGPERDSWLATRITPAGTSVGSVSMVTALAHGSRGEGLLVAVTAQAAGEPGGVSLYRSLDGGRTWPLVPLPEGAAACSGGSLVYDLEAHRVHLLAQRAAGIVQSQSSDGGATWTPWEEIQLASPKPVTAVGSTGIKMSTGEIVVPVIVRGGFRIEDEACAAVIVSDDEGKRWAMHGAAFPNTTTSAVVEVGPGALLLNMNDGRGALRSERTSLDLGVTWRAKKALGPTELHKNAGSDGALVHLGRARGKGWDSRMVFANPATERRPSRNLLLKGSSDNAGHWPAEHRVLLDDGVGVDHPALAPVGTSDVGVAYRCSAGGVVFQRLPESVVVPRVVSWFDVTGGR</sequence>
<evidence type="ECO:0000313" key="5">
    <source>
        <dbReference type="EMBL" id="QDV06980.1"/>
    </source>
</evidence>
<evidence type="ECO:0000256" key="1">
    <source>
        <dbReference type="ARBA" id="ARBA00000427"/>
    </source>
</evidence>
<dbReference type="InterPro" id="IPR026856">
    <property type="entry name" value="Sialidase_fam"/>
</dbReference>
<dbReference type="AlphaFoldDB" id="A0A518ESA8"/>
<reference evidence="5 6" key="1">
    <citation type="submission" date="2019-02" db="EMBL/GenBank/DDBJ databases">
        <title>Deep-cultivation of Planctomycetes and their phenomic and genomic characterization uncovers novel biology.</title>
        <authorList>
            <person name="Wiegand S."/>
            <person name="Jogler M."/>
            <person name="Boedeker C."/>
            <person name="Pinto D."/>
            <person name="Vollmers J."/>
            <person name="Rivas-Marin E."/>
            <person name="Kohn T."/>
            <person name="Peeters S.H."/>
            <person name="Heuer A."/>
            <person name="Rast P."/>
            <person name="Oberbeckmann S."/>
            <person name="Bunk B."/>
            <person name="Jeske O."/>
            <person name="Meyerdierks A."/>
            <person name="Storesund J.E."/>
            <person name="Kallscheuer N."/>
            <person name="Luecker S."/>
            <person name="Lage O.M."/>
            <person name="Pohl T."/>
            <person name="Merkel B.J."/>
            <person name="Hornburger P."/>
            <person name="Mueller R.-W."/>
            <person name="Bruemmer F."/>
            <person name="Labrenz M."/>
            <person name="Spormann A.M."/>
            <person name="Op den Camp H."/>
            <person name="Overmann J."/>
            <person name="Amann R."/>
            <person name="Jetten M.S.M."/>
            <person name="Mascher T."/>
            <person name="Medema M.H."/>
            <person name="Devos D.P."/>
            <person name="Kaster A.-K."/>
            <person name="Ovreas L."/>
            <person name="Rohde M."/>
            <person name="Galperin M.Y."/>
            <person name="Jogler C."/>
        </authorList>
    </citation>
    <scope>NUCLEOTIDE SEQUENCE [LARGE SCALE GENOMIC DNA]</scope>
    <source>
        <strain evidence="5 6">Poly30</strain>
    </source>
</reference>
<keyword evidence="4" id="KW-0732">Signal</keyword>